<reference evidence="1" key="1">
    <citation type="submission" date="2024-02" db="EMBL/GenBank/DDBJ databases">
        <title>Genome sequences of strain Gemmobacter sp. JM10B15.</title>
        <authorList>
            <person name="Zhang M."/>
        </authorList>
    </citation>
    <scope>NUCLEOTIDE SEQUENCE</scope>
    <source>
        <strain evidence="1">JM10B15</strain>
    </source>
</reference>
<keyword evidence="2" id="KW-1185">Reference proteome</keyword>
<comment type="caution">
    <text evidence="1">The sequence shown here is derived from an EMBL/GenBank/DDBJ whole genome shotgun (WGS) entry which is preliminary data.</text>
</comment>
<name>A0ABU8BYJ2_9RHOB</name>
<dbReference type="EMBL" id="JBALHR010000008">
    <property type="protein sequence ID" value="MEH7829268.1"/>
    <property type="molecule type" value="Genomic_DNA"/>
</dbReference>
<accession>A0ABU8BYJ2</accession>
<dbReference type="RefSeq" id="WP_335424132.1">
    <property type="nucleotide sequence ID" value="NZ_JBALHR010000008.1"/>
</dbReference>
<evidence type="ECO:0000313" key="2">
    <source>
        <dbReference type="Proteomes" id="UP001431963"/>
    </source>
</evidence>
<dbReference type="Proteomes" id="UP001431963">
    <property type="component" value="Unassembled WGS sequence"/>
</dbReference>
<proteinExistence type="predicted"/>
<organism evidence="1 2">
    <name type="scientific">Gemmobacter denitrificans</name>
    <dbReference type="NCBI Taxonomy" id="3123040"/>
    <lineage>
        <taxon>Bacteria</taxon>
        <taxon>Pseudomonadati</taxon>
        <taxon>Pseudomonadota</taxon>
        <taxon>Alphaproteobacteria</taxon>
        <taxon>Rhodobacterales</taxon>
        <taxon>Paracoccaceae</taxon>
        <taxon>Gemmobacter</taxon>
    </lineage>
</organism>
<sequence length="60" mass="6800">ICRMGSINSSLDASWRSWGRAGVFTRTPFSFLQRIGEISFNAHRLGASHIDRCEMVANRE</sequence>
<feature type="non-terminal residue" evidence="1">
    <location>
        <position position="1"/>
    </location>
</feature>
<evidence type="ECO:0000313" key="1">
    <source>
        <dbReference type="EMBL" id="MEH7829268.1"/>
    </source>
</evidence>
<gene>
    <name evidence="1" type="ORF">V6590_14025</name>
</gene>
<protein>
    <submittedName>
        <fullName evidence="1">Uncharacterized protein</fullName>
    </submittedName>
</protein>